<dbReference type="SUPFAM" id="SSF55729">
    <property type="entry name" value="Acyl-CoA N-acyltransferases (Nat)"/>
    <property type="match status" value="1"/>
</dbReference>
<dbReference type="Proteomes" id="UP000323521">
    <property type="component" value="Chromosome"/>
</dbReference>
<sequence length="551" mass="63513">MEALNNRLLQFNSMMLLNKREVLESFDDFVAHHRKKDNEEGYSEGKRKVLLSLCDEFRNELEKSDIPTLTKPWLYYDYSITNDGIELSLFKCDNDIEFDDEGEISSMSSSEEYTLVKVKCDYLTVEQYAELYDVTTTTVRQWIRRGKLRTAKKKGRDWLIPALADKPKRGFESATYHWNVLSSDILAVFPFLAETNRVYLFQDDEDKKLFNAITGWPGENNRQQVKLTTKEREQLEIMLIAAPGVKVEDLSTGVRYVPAKRNFLLPVLSYQDDSMTNKTFSYSNIIVQQHSSDTAHFSPDNEPRDSFSFDYTSTYLVPVHWTFWGVPHDADDIFYDALDNGNYADCTKIGVLSGQLILCKQMIANGYDPLTVCDDESADLEYVMSALVDQGGPLNEWTGEPLLDIFYIHELTIEESLQRQGLGSRILQELPCLCRELLHVVPDILTYYPAPTERNWHTESEREVALRNIAVERVAKAITPDHNVNQNTSNTISFADKYRFSDDETKMIMGCRHSGSSYPEVLKNIRLIAFYQKNGFQELGDTRLLYAYTEM</sequence>
<dbReference type="Gene3D" id="3.40.630.30">
    <property type="match status" value="1"/>
</dbReference>
<evidence type="ECO:0000313" key="2">
    <source>
        <dbReference type="EMBL" id="ATW28201.1"/>
    </source>
</evidence>
<dbReference type="AlphaFoldDB" id="A0A3G1L0M4"/>
<dbReference type="EMBL" id="CP017634">
    <property type="protein sequence ID" value="ATW28201.1"/>
    <property type="molecule type" value="Genomic_DNA"/>
</dbReference>
<feature type="domain" description="Helix-turn-helix" evidence="1">
    <location>
        <begin position="122"/>
        <end position="161"/>
    </location>
</feature>
<dbReference type="InterPro" id="IPR041657">
    <property type="entry name" value="HTH_17"/>
</dbReference>
<evidence type="ECO:0000259" key="1">
    <source>
        <dbReference type="Pfam" id="PF12728"/>
    </source>
</evidence>
<keyword evidence="3" id="KW-1185">Reference proteome</keyword>
<dbReference type="InterPro" id="IPR016181">
    <property type="entry name" value="Acyl_CoA_acyltransferase"/>
</dbReference>
<protein>
    <recommendedName>
        <fullName evidence="1">Helix-turn-helix domain-containing protein</fullName>
    </recommendedName>
</protein>
<dbReference type="KEGG" id="fwa:DCMF_28670"/>
<evidence type="ECO:0000313" key="3">
    <source>
        <dbReference type="Proteomes" id="UP000323521"/>
    </source>
</evidence>
<dbReference type="Pfam" id="PF12728">
    <property type="entry name" value="HTH_17"/>
    <property type="match status" value="1"/>
</dbReference>
<accession>A0A3G1L0M4</accession>
<organism evidence="2 3">
    <name type="scientific">Formimonas warabiya</name>
    <dbReference type="NCBI Taxonomy" id="1761012"/>
    <lineage>
        <taxon>Bacteria</taxon>
        <taxon>Bacillati</taxon>
        <taxon>Bacillota</taxon>
        <taxon>Clostridia</taxon>
        <taxon>Eubacteriales</taxon>
        <taxon>Peptococcaceae</taxon>
        <taxon>Candidatus Formimonas</taxon>
    </lineage>
</organism>
<name>A0A3G1L0M4_FORW1</name>
<dbReference type="RefSeq" id="WP_148137611.1">
    <property type="nucleotide sequence ID" value="NZ_CP017634.1"/>
</dbReference>
<reference evidence="2 3" key="1">
    <citation type="submission" date="2016-10" db="EMBL/GenBank/DDBJ databases">
        <title>Complete Genome Sequence of Peptococcaceae strain DCMF.</title>
        <authorList>
            <person name="Edwards R.J."/>
            <person name="Holland S.I."/>
            <person name="Deshpande N.P."/>
            <person name="Wong Y.K."/>
            <person name="Ertan H."/>
            <person name="Manefield M."/>
            <person name="Russell T.L."/>
            <person name="Lee M.J."/>
        </authorList>
    </citation>
    <scope>NUCLEOTIDE SEQUENCE [LARGE SCALE GENOMIC DNA]</scope>
    <source>
        <strain evidence="2 3">DCMF</strain>
    </source>
</reference>
<dbReference type="OrthoDB" id="26294at2"/>
<proteinExistence type="predicted"/>
<gene>
    <name evidence="2" type="ORF">DCMF_28670</name>
</gene>